<evidence type="ECO:0000256" key="5">
    <source>
        <dbReference type="ARBA" id="ARBA00022741"/>
    </source>
</evidence>
<feature type="domain" description="Histidine kinase" evidence="9">
    <location>
        <begin position="371"/>
        <end position="581"/>
    </location>
</feature>
<dbReference type="InterPro" id="IPR035965">
    <property type="entry name" value="PAS-like_dom_sf"/>
</dbReference>
<evidence type="ECO:0000256" key="1">
    <source>
        <dbReference type="ARBA" id="ARBA00000085"/>
    </source>
</evidence>
<dbReference type="EC" id="2.7.13.3" evidence="2"/>
<dbReference type="SUPFAM" id="SSF55874">
    <property type="entry name" value="ATPase domain of HSP90 chaperone/DNA topoisomerase II/histidine kinase"/>
    <property type="match status" value="1"/>
</dbReference>
<keyword evidence="6 11" id="KW-0418">Kinase</keyword>
<keyword evidence="12" id="KW-1185">Reference proteome</keyword>
<protein>
    <recommendedName>
        <fullName evidence="2">histidine kinase</fullName>
        <ecNumber evidence="2">2.7.13.3</ecNumber>
    </recommendedName>
</protein>
<sequence length="583" mass="65791">MIVIDRIISVPHLNQSRLYIRWKKLISGQPIDGEKLFSETYSAWQRCAACGVNPFKLQIKCLSEEELQYRKSRMREILNLLQSHIETIKRTLSTHSNVYFIAVADQEGYIMEVYSDRASENTVCNLPLYPGVCFDEKYIGNNGIGSVLAIGKPLAVIGAEHYSKLFHKWTSVGAPILGDDGKILAVIKVNIPCGLESPYTFSLTVAAAKAVEAALKQTQMERQLQEFKKILRQLMQQRDIIFNAISQGVVILNKEGTVTFFNKAAERIWNLQASEIGGENFNCLDESRCRRLELLLLRTIREAKPFTNIECKCKNDQHDKFLLVNTSLLRDENDAVAGAIGIYTDVTELRRQEARIREQEKLAVVGQMAAGMAHEIRNPLASVRGFAQLMSEKIGQINSTFKEYMEIMIQEIDQADSFINNFLQLARPKPPAMQQCSLNELITSFARIFESQAFLRGVKLKTDLQEDLPPIIIDRDQIKQVLLNLCQNALQAMDLRGTIILATSHHKEEKEICLSVIDDGPGISPENLDKLGTPFFTTKDKGTGLGLSISYTIVDRHRGRIEVDSKLGEGTRFSIYLPVDQQF</sequence>
<dbReference type="InterPro" id="IPR000014">
    <property type="entry name" value="PAS"/>
</dbReference>
<dbReference type="PROSITE" id="PS50113">
    <property type="entry name" value="PAC"/>
    <property type="match status" value="1"/>
</dbReference>
<name>A0A2C6M5E1_9FIRM</name>
<reference evidence="11 12" key="1">
    <citation type="submission" date="2013-09" db="EMBL/GenBank/DDBJ databases">
        <title>Biodegradation of hydrocarbons in the deep terrestrial subsurface : characterization of a microbial consortium composed of two Desulfotomaculum species originating from a deep geological formation.</title>
        <authorList>
            <person name="Aullo T."/>
            <person name="Berlendis S."/>
            <person name="Lascourreges J.-F."/>
            <person name="Dessort D."/>
            <person name="Saint-Laurent S."/>
            <person name="Schraauwers B."/>
            <person name="Mas J."/>
            <person name="Magot M."/>
            <person name="Ranchou-Peyruse A."/>
        </authorList>
    </citation>
    <scope>NUCLEOTIDE SEQUENCE [LARGE SCALE GENOMIC DNA]</scope>
    <source>
        <strain evidence="11 12">Bs107</strain>
    </source>
</reference>
<evidence type="ECO:0000313" key="11">
    <source>
        <dbReference type="EMBL" id="PHJ37427.1"/>
    </source>
</evidence>
<dbReference type="CDD" id="cd00082">
    <property type="entry name" value="HisKA"/>
    <property type="match status" value="1"/>
</dbReference>
<proteinExistence type="predicted"/>
<dbReference type="GO" id="GO:0005524">
    <property type="term" value="F:ATP binding"/>
    <property type="evidence" value="ECO:0007669"/>
    <property type="project" value="UniProtKB-KW"/>
</dbReference>
<dbReference type="SMART" id="SM00388">
    <property type="entry name" value="HisKA"/>
    <property type="match status" value="1"/>
</dbReference>
<evidence type="ECO:0000256" key="3">
    <source>
        <dbReference type="ARBA" id="ARBA00022553"/>
    </source>
</evidence>
<organism evidence="11 12">
    <name type="scientific">Desulforamulus profundi</name>
    <dbReference type="NCBI Taxonomy" id="1383067"/>
    <lineage>
        <taxon>Bacteria</taxon>
        <taxon>Bacillati</taxon>
        <taxon>Bacillota</taxon>
        <taxon>Clostridia</taxon>
        <taxon>Eubacteriales</taxon>
        <taxon>Peptococcaceae</taxon>
        <taxon>Desulforamulus</taxon>
    </lineage>
</organism>
<dbReference type="PROSITE" id="PS50109">
    <property type="entry name" value="HIS_KIN"/>
    <property type="match status" value="1"/>
</dbReference>
<dbReference type="InterPro" id="IPR036890">
    <property type="entry name" value="HATPase_C_sf"/>
</dbReference>
<dbReference type="AlphaFoldDB" id="A0A2C6M5E1"/>
<dbReference type="InterPro" id="IPR003661">
    <property type="entry name" value="HisK_dim/P_dom"/>
</dbReference>
<dbReference type="SMART" id="SM00091">
    <property type="entry name" value="PAS"/>
    <property type="match status" value="1"/>
</dbReference>
<keyword evidence="5" id="KW-0547">Nucleotide-binding</keyword>
<dbReference type="OrthoDB" id="9784397at2"/>
<dbReference type="Pfam" id="PF00512">
    <property type="entry name" value="HisKA"/>
    <property type="match status" value="1"/>
</dbReference>
<evidence type="ECO:0000256" key="8">
    <source>
        <dbReference type="ARBA" id="ARBA00023012"/>
    </source>
</evidence>
<evidence type="ECO:0000313" key="12">
    <source>
        <dbReference type="Proteomes" id="UP000222564"/>
    </source>
</evidence>
<accession>A0A2C6M5E1</accession>
<dbReference type="Gene3D" id="3.30.450.40">
    <property type="match status" value="1"/>
</dbReference>
<keyword evidence="3" id="KW-0597">Phosphoprotein</keyword>
<dbReference type="Proteomes" id="UP000222564">
    <property type="component" value="Unassembled WGS sequence"/>
</dbReference>
<keyword evidence="4" id="KW-0808">Transferase</keyword>
<dbReference type="PANTHER" id="PTHR43065">
    <property type="entry name" value="SENSOR HISTIDINE KINASE"/>
    <property type="match status" value="1"/>
</dbReference>
<dbReference type="SUPFAM" id="SSF47384">
    <property type="entry name" value="Homodimeric domain of signal transducing histidine kinase"/>
    <property type="match status" value="1"/>
</dbReference>
<dbReference type="Gene3D" id="1.10.287.130">
    <property type="match status" value="1"/>
</dbReference>
<comment type="caution">
    <text evidence="11">The sequence shown here is derived from an EMBL/GenBank/DDBJ whole genome shotgun (WGS) entry which is preliminary data.</text>
</comment>
<evidence type="ECO:0000259" key="10">
    <source>
        <dbReference type="PROSITE" id="PS50113"/>
    </source>
</evidence>
<dbReference type="PANTHER" id="PTHR43065:SF10">
    <property type="entry name" value="PEROXIDE STRESS-ACTIVATED HISTIDINE KINASE MAK3"/>
    <property type="match status" value="1"/>
</dbReference>
<dbReference type="InterPro" id="IPR005467">
    <property type="entry name" value="His_kinase_dom"/>
</dbReference>
<evidence type="ECO:0000256" key="4">
    <source>
        <dbReference type="ARBA" id="ARBA00022679"/>
    </source>
</evidence>
<keyword evidence="8" id="KW-0902">Two-component regulatory system</keyword>
<dbReference type="Pfam" id="PF02518">
    <property type="entry name" value="HATPase_c"/>
    <property type="match status" value="1"/>
</dbReference>
<dbReference type="Pfam" id="PF08448">
    <property type="entry name" value="PAS_4"/>
    <property type="match status" value="1"/>
</dbReference>
<dbReference type="InterPro" id="IPR000700">
    <property type="entry name" value="PAS-assoc_C"/>
</dbReference>
<keyword evidence="7" id="KW-0067">ATP-binding</keyword>
<evidence type="ECO:0000256" key="6">
    <source>
        <dbReference type="ARBA" id="ARBA00022777"/>
    </source>
</evidence>
<gene>
    <name evidence="11" type="ORF">P378_16105</name>
</gene>
<comment type="catalytic activity">
    <reaction evidence="1">
        <text>ATP + protein L-histidine = ADP + protein N-phospho-L-histidine.</text>
        <dbReference type="EC" id="2.7.13.3"/>
    </reaction>
</comment>
<dbReference type="Gene3D" id="3.30.450.20">
    <property type="entry name" value="PAS domain"/>
    <property type="match status" value="1"/>
</dbReference>
<evidence type="ECO:0000259" key="9">
    <source>
        <dbReference type="PROSITE" id="PS50109"/>
    </source>
</evidence>
<feature type="domain" description="PAC" evidence="10">
    <location>
        <begin position="302"/>
        <end position="358"/>
    </location>
</feature>
<dbReference type="EMBL" id="AWQQ01000091">
    <property type="protein sequence ID" value="PHJ37427.1"/>
    <property type="molecule type" value="Genomic_DNA"/>
</dbReference>
<dbReference type="InterPro" id="IPR003594">
    <property type="entry name" value="HATPase_dom"/>
</dbReference>
<dbReference type="PRINTS" id="PR00344">
    <property type="entry name" value="BCTRLSENSOR"/>
</dbReference>
<evidence type="ECO:0000256" key="7">
    <source>
        <dbReference type="ARBA" id="ARBA00022840"/>
    </source>
</evidence>
<evidence type="ECO:0000256" key="2">
    <source>
        <dbReference type="ARBA" id="ARBA00012438"/>
    </source>
</evidence>
<dbReference type="InterPro" id="IPR036097">
    <property type="entry name" value="HisK_dim/P_sf"/>
</dbReference>
<dbReference type="SMART" id="SM00387">
    <property type="entry name" value="HATPase_c"/>
    <property type="match status" value="1"/>
</dbReference>
<dbReference type="Gene3D" id="3.30.565.10">
    <property type="entry name" value="Histidine kinase-like ATPase, C-terminal domain"/>
    <property type="match status" value="1"/>
</dbReference>
<dbReference type="NCBIfam" id="TIGR00229">
    <property type="entry name" value="sensory_box"/>
    <property type="match status" value="1"/>
</dbReference>
<dbReference type="GO" id="GO:0000155">
    <property type="term" value="F:phosphorelay sensor kinase activity"/>
    <property type="evidence" value="ECO:0007669"/>
    <property type="project" value="InterPro"/>
</dbReference>
<dbReference type="InterPro" id="IPR004358">
    <property type="entry name" value="Sig_transdc_His_kin-like_C"/>
</dbReference>
<dbReference type="InterPro" id="IPR029016">
    <property type="entry name" value="GAF-like_dom_sf"/>
</dbReference>
<dbReference type="SUPFAM" id="SSF55785">
    <property type="entry name" value="PYP-like sensor domain (PAS domain)"/>
    <property type="match status" value="1"/>
</dbReference>
<dbReference type="InterPro" id="IPR013656">
    <property type="entry name" value="PAS_4"/>
</dbReference>